<evidence type="ECO:0000313" key="2">
    <source>
        <dbReference type="EMBL" id="TDY62451.1"/>
    </source>
</evidence>
<name>A0A4V3HGS0_9FLAO</name>
<dbReference type="AlphaFoldDB" id="A0A4V3HGS0"/>
<keyword evidence="3" id="KW-1185">Reference proteome</keyword>
<dbReference type="InterPro" id="IPR001296">
    <property type="entry name" value="Glyco_trans_1"/>
</dbReference>
<sequence>MKILHIIEDYSVNSGGLRTVVKDLNEHLNELENIESFILSSQEENGDGIYLVDDAKNKPWVYSKNWSLKINDIVLKNSINLIHIHGVWMFPQYIAAKYAFKNNISYIISPHGMFEPWLWTKGKYKKKIYFNLLTKKLYTNSNRIHAITFDEQQNLTKLFPKSKFVEIPNLVDFEKEDNLEERDSNEKYILFLGRLHEKKGIDLLISCFAELKTDNIVLKIVGSFNEYKLELDQLVNKYGIQEKVQFLGLIKGEEKKKIFRNAFVFIAPSYSEVVGMVNLEAAMEKTPVITTFQTGLNKAWNENGGLLINPNKSELKIALNKVLNWSDGERNKRGRLLFDFVKKHYSWSLRMKDWVEIYHRMINKK</sequence>
<dbReference type="Gene3D" id="3.40.50.2000">
    <property type="entry name" value="Glycogen Phosphorylase B"/>
    <property type="match status" value="2"/>
</dbReference>
<dbReference type="EMBL" id="SORL01000008">
    <property type="protein sequence ID" value="TDY62451.1"/>
    <property type="molecule type" value="Genomic_DNA"/>
</dbReference>
<evidence type="ECO:0000313" key="3">
    <source>
        <dbReference type="Proteomes" id="UP000294824"/>
    </source>
</evidence>
<reference evidence="2 3" key="1">
    <citation type="submission" date="2019-03" db="EMBL/GenBank/DDBJ databases">
        <title>Genomic Encyclopedia of Type Strains, Phase III (KMG-III): the genomes of soil and plant-associated and newly described type strains.</title>
        <authorList>
            <person name="Whitman W."/>
        </authorList>
    </citation>
    <scope>NUCLEOTIDE SEQUENCE [LARGE SCALE GENOMIC DNA]</scope>
    <source>
        <strain evidence="2 3">CECT 8301</strain>
    </source>
</reference>
<dbReference type="PANTHER" id="PTHR45947">
    <property type="entry name" value="SULFOQUINOVOSYL TRANSFERASE SQD2"/>
    <property type="match status" value="1"/>
</dbReference>
<feature type="domain" description="Glycosyl transferase family 1" evidence="1">
    <location>
        <begin position="174"/>
        <end position="326"/>
    </location>
</feature>
<dbReference type="InterPro" id="IPR050194">
    <property type="entry name" value="Glycosyltransferase_grp1"/>
</dbReference>
<organism evidence="2 3">
    <name type="scientific">Algibacter lectus</name>
    <dbReference type="NCBI Taxonomy" id="221126"/>
    <lineage>
        <taxon>Bacteria</taxon>
        <taxon>Pseudomonadati</taxon>
        <taxon>Bacteroidota</taxon>
        <taxon>Flavobacteriia</taxon>
        <taxon>Flavobacteriales</taxon>
        <taxon>Flavobacteriaceae</taxon>
        <taxon>Algibacter</taxon>
    </lineage>
</organism>
<gene>
    <name evidence="2" type="ORF">DFQ06_2291</name>
</gene>
<dbReference type="Proteomes" id="UP000294824">
    <property type="component" value="Unassembled WGS sequence"/>
</dbReference>
<dbReference type="SUPFAM" id="SSF53756">
    <property type="entry name" value="UDP-Glycosyltransferase/glycogen phosphorylase"/>
    <property type="match status" value="1"/>
</dbReference>
<comment type="caution">
    <text evidence="2">The sequence shown here is derived from an EMBL/GenBank/DDBJ whole genome shotgun (WGS) entry which is preliminary data.</text>
</comment>
<dbReference type="GO" id="GO:0016757">
    <property type="term" value="F:glycosyltransferase activity"/>
    <property type="evidence" value="ECO:0007669"/>
    <property type="project" value="InterPro"/>
</dbReference>
<proteinExistence type="predicted"/>
<dbReference type="PANTHER" id="PTHR45947:SF13">
    <property type="entry name" value="TRANSFERASE"/>
    <property type="match status" value="1"/>
</dbReference>
<dbReference type="RefSeq" id="WP_133967714.1">
    <property type="nucleotide sequence ID" value="NZ_SORL01000008.1"/>
</dbReference>
<protein>
    <submittedName>
        <fullName evidence="2">Glycosyltransferase involved in cell wall biosynthesis</fullName>
    </submittedName>
</protein>
<keyword evidence="2" id="KW-0808">Transferase</keyword>
<evidence type="ECO:0000259" key="1">
    <source>
        <dbReference type="Pfam" id="PF00534"/>
    </source>
</evidence>
<dbReference type="Pfam" id="PF00534">
    <property type="entry name" value="Glycos_transf_1"/>
    <property type="match status" value="1"/>
</dbReference>
<accession>A0A4V3HGS0</accession>